<dbReference type="Pfam" id="PF01426">
    <property type="entry name" value="BAH"/>
    <property type="match status" value="1"/>
</dbReference>
<keyword evidence="4" id="KW-1185">Reference proteome</keyword>
<feature type="region of interest" description="Disordered" evidence="1">
    <location>
        <begin position="247"/>
        <end position="283"/>
    </location>
</feature>
<dbReference type="InterPro" id="IPR043151">
    <property type="entry name" value="BAH_sf"/>
</dbReference>
<sequence length="793" mass="88982">MYSDEVEKLGDPEFSWGKKRGVGGKKKEVQFYESFTYDGVEYALYDCVYMQNKDSEAEPYIGKLIKIWGNPDNSKKVKVQWFFRPSEISYWLQNHNVETLKNELFLASGEGQGLANVNPLEAIAGKCFVVCISCDIRNPQPSAEQLQTADYVFYRTFDVGQYIIVDKVHDKVGGLEVRFVFNRQENDTATGPKLGSKLKEDDSRIAMVYECSGKMPHEMLESINSDGKNNHPVAKEDAEAKRLMVKDETSNGHADDSVDHLKPTRGKRPASAVEVSSGEVATSISEKNNSVDVDAAAGQFKGSTLAANQRLIGEDLECQPPNLDGRPSKRTKFDNSTKVTMDKDVIKVEQSASNREDLNTSRVVSSEVKTNPNPGKNDVRVDKSMKVTKDTSNLDDRPSKRPKVLESVKLAEDKNKNNLEKEIIKSGGNVSKGSLVAASSVEDKGKSRLGQNSLRLHIEPSKEKPNSKVSKLTENLCGSEKIHIKETFEEKMNKHAKSSSKLDKGPPNKMREEKICDSNGFIGSDKASSKEKPNGKANMLMERSFGLEQGPLEEKLDGMTSMLPKNSLAKFSEAVDDVEEKIDGKIYEVTQRPKAEAGSWLSLSWEDRMVRAHEQRRLVLLQNLDPEYTSGEVEDILWNAFEENCIAKLLQQTACSCPRYGQALVIFNTREAANRVVGKLNDGCFIISNQRPLVGCISNLPWLERKQSTFVGHLTIESLMGDKIKLQMQRDKKNAVSTSHCSQPNTVEFELAMEWCLLQKRSSNWWKMLLERQAKEFKKLMSNYKSNSMRTAT</sequence>
<evidence type="ECO:0000259" key="2">
    <source>
        <dbReference type="PROSITE" id="PS51038"/>
    </source>
</evidence>
<gene>
    <name evidence="3" type="ORF">ACH5RR_041103</name>
</gene>
<evidence type="ECO:0000256" key="1">
    <source>
        <dbReference type="SAM" id="MobiDB-lite"/>
    </source>
</evidence>
<dbReference type="InterPro" id="IPR001025">
    <property type="entry name" value="BAH_dom"/>
</dbReference>
<dbReference type="PANTHER" id="PTHR47073:SF2">
    <property type="entry name" value="PROTEIN ANTI-SILENCING 1"/>
    <property type="match status" value="1"/>
</dbReference>
<dbReference type="SMART" id="SM00439">
    <property type="entry name" value="BAH"/>
    <property type="match status" value="1"/>
</dbReference>
<dbReference type="AlphaFoldDB" id="A0ABD2XV71"/>
<feature type="compositionally biased region" description="Basic and acidic residues" evidence="1">
    <location>
        <begin position="331"/>
        <end position="347"/>
    </location>
</feature>
<dbReference type="FunFam" id="2.30.30.490:FF:000017">
    <property type="entry name" value="Bromo-adjacent homology (BAH) domain-containing protein"/>
    <property type="match status" value="1"/>
</dbReference>
<dbReference type="PROSITE" id="PS51038">
    <property type="entry name" value="BAH"/>
    <property type="match status" value="1"/>
</dbReference>
<feature type="region of interest" description="Disordered" evidence="1">
    <location>
        <begin position="492"/>
        <end position="511"/>
    </location>
</feature>
<feature type="compositionally biased region" description="Basic and acidic residues" evidence="1">
    <location>
        <begin position="247"/>
        <end position="262"/>
    </location>
</feature>
<feature type="compositionally biased region" description="Basic and acidic residues" evidence="1">
    <location>
        <begin position="500"/>
        <end position="511"/>
    </location>
</feature>
<proteinExistence type="predicted"/>
<dbReference type="Proteomes" id="UP001630127">
    <property type="component" value="Unassembled WGS sequence"/>
</dbReference>
<dbReference type="PANTHER" id="PTHR47073">
    <property type="entry name" value="PROTEIN ANTI-SILENCING 1"/>
    <property type="match status" value="1"/>
</dbReference>
<reference evidence="3 4" key="1">
    <citation type="submission" date="2024-11" db="EMBL/GenBank/DDBJ databases">
        <title>A near-complete genome assembly of Cinchona calisaya.</title>
        <authorList>
            <person name="Lian D.C."/>
            <person name="Zhao X.W."/>
            <person name="Wei L."/>
        </authorList>
    </citation>
    <scope>NUCLEOTIDE SEQUENCE [LARGE SCALE GENOMIC DNA]</scope>
    <source>
        <tissue evidence="3">Nenye</tissue>
    </source>
</reference>
<feature type="compositionally biased region" description="Basic and acidic residues" evidence="1">
    <location>
        <begin position="377"/>
        <end position="402"/>
    </location>
</feature>
<comment type="caution">
    <text evidence="3">The sequence shown here is derived from an EMBL/GenBank/DDBJ whole genome shotgun (WGS) entry which is preliminary data.</text>
</comment>
<accession>A0ABD2XV71</accession>
<dbReference type="Gene3D" id="2.30.30.490">
    <property type="match status" value="1"/>
</dbReference>
<feature type="region of interest" description="Disordered" evidence="1">
    <location>
        <begin position="312"/>
        <end position="402"/>
    </location>
</feature>
<evidence type="ECO:0000313" key="3">
    <source>
        <dbReference type="EMBL" id="KAL3498371.1"/>
    </source>
</evidence>
<dbReference type="EMBL" id="JBJUIK010000017">
    <property type="protein sequence ID" value="KAL3498371.1"/>
    <property type="molecule type" value="Genomic_DNA"/>
</dbReference>
<protein>
    <recommendedName>
        <fullName evidence="2">BAH domain-containing protein</fullName>
    </recommendedName>
</protein>
<name>A0ABD2XV71_9GENT</name>
<organism evidence="3 4">
    <name type="scientific">Cinchona calisaya</name>
    <dbReference type="NCBI Taxonomy" id="153742"/>
    <lineage>
        <taxon>Eukaryota</taxon>
        <taxon>Viridiplantae</taxon>
        <taxon>Streptophyta</taxon>
        <taxon>Embryophyta</taxon>
        <taxon>Tracheophyta</taxon>
        <taxon>Spermatophyta</taxon>
        <taxon>Magnoliopsida</taxon>
        <taxon>eudicotyledons</taxon>
        <taxon>Gunneridae</taxon>
        <taxon>Pentapetalae</taxon>
        <taxon>asterids</taxon>
        <taxon>lamiids</taxon>
        <taxon>Gentianales</taxon>
        <taxon>Rubiaceae</taxon>
        <taxon>Cinchonoideae</taxon>
        <taxon>Cinchoneae</taxon>
        <taxon>Cinchona</taxon>
    </lineage>
</organism>
<feature type="domain" description="BAH" evidence="2">
    <location>
        <begin position="40"/>
        <end position="168"/>
    </location>
</feature>
<evidence type="ECO:0000313" key="4">
    <source>
        <dbReference type="Proteomes" id="UP001630127"/>
    </source>
</evidence>
<feature type="compositionally biased region" description="Polar residues" evidence="1">
    <location>
        <begin position="360"/>
        <end position="374"/>
    </location>
</feature>